<accession>A0A813JSX2</accession>
<name>A0A813JSX2_POLGL</name>
<dbReference type="PANTHER" id="PTHR10933">
    <property type="entry name" value="IMMUNOGLOBULIN-BINDING PROTEIN 1"/>
    <property type="match status" value="1"/>
</dbReference>
<organism evidence="3 4">
    <name type="scientific">Polarella glacialis</name>
    <name type="common">Dinoflagellate</name>
    <dbReference type="NCBI Taxonomy" id="89957"/>
    <lineage>
        <taxon>Eukaryota</taxon>
        <taxon>Sar</taxon>
        <taxon>Alveolata</taxon>
        <taxon>Dinophyceae</taxon>
        <taxon>Suessiales</taxon>
        <taxon>Suessiaceae</taxon>
        <taxon>Polarella</taxon>
    </lineage>
</organism>
<dbReference type="Pfam" id="PF04177">
    <property type="entry name" value="TAP42"/>
    <property type="match status" value="1"/>
</dbReference>
<dbReference type="Gene3D" id="3.40.630.30">
    <property type="match status" value="1"/>
</dbReference>
<dbReference type="PANTHER" id="PTHR10933:SF9">
    <property type="entry name" value="IMMUNOGLOBULIN-BINDING PROTEIN 1"/>
    <property type="match status" value="1"/>
</dbReference>
<evidence type="ECO:0000313" key="4">
    <source>
        <dbReference type="Proteomes" id="UP000626109"/>
    </source>
</evidence>
<reference evidence="3" key="1">
    <citation type="submission" date="2021-02" db="EMBL/GenBank/DDBJ databases">
        <authorList>
            <person name="Dougan E. K."/>
            <person name="Rhodes N."/>
            <person name="Thang M."/>
            <person name="Chan C."/>
        </authorList>
    </citation>
    <scope>NUCLEOTIDE SEQUENCE</scope>
</reference>
<dbReference type="InterPro" id="IPR016181">
    <property type="entry name" value="Acyl_CoA_acyltransferase"/>
</dbReference>
<dbReference type="InterPro" id="IPR038511">
    <property type="entry name" value="TAP42/TAP46-like_sf"/>
</dbReference>
<dbReference type="InterPro" id="IPR007304">
    <property type="entry name" value="TAP46-like"/>
</dbReference>
<evidence type="ECO:0000313" key="3">
    <source>
        <dbReference type="EMBL" id="CAE8687996.1"/>
    </source>
</evidence>
<evidence type="ECO:0000259" key="2">
    <source>
        <dbReference type="PROSITE" id="PS51186"/>
    </source>
</evidence>
<proteinExistence type="predicted"/>
<dbReference type="Pfam" id="PF00583">
    <property type="entry name" value="Acetyltransf_1"/>
    <property type="match status" value="1"/>
</dbReference>
<evidence type="ECO:0000256" key="1">
    <source>
        <dbReference type="SAM" id="MobiDB-lite"/>
    </source>
</evidence>
<dbReference type="InterPro" id="IPR000182">
    <property type="entry name" value="GNAT_dom"/>
</dbReference>
<feature type="compositionally biased region" description="Low complexity" evidence="1">
    <location>
        <begin position="14"/>
        <end position="25"/>
    </location>
</feature>
<dbReference type="GO" id="GO:0005829">
    <property type="term" value="C:cytosol"/>
    <property type="evidence" value="ECO:0007669"/>
    <property type="project" value="TreeGrafter"/>
</dbReference>
<dbReference type="SUPFAM" id="SSF55729">
    <property type="entry name" value="Acyl-CoA N-acyltransferases (Nat)"/>
    <property type="match status" value="1"/>
</dbReference>
<feature type="region of interest" description="Disordered" evidence="1">
    <location>
        <begin position="1"/>
        <end position="25"/>
    </location>
</feature>
<feature type="domain" description="N-acetyltransferase" evidence="2">
    <location>
        <begin position="512"/>
        <end position="694"/>
    </location>
</feature>
<dbReference type="GO" id="GO:0051721">
    <property type="term" value="F:protein phosphatase 2A binding"/>
    <property type="evidence" value="ECO:0007669"/>
    <property type="project" value="TreeGrafter"/>
</dbReference>
<dbReference type="AlphaFoldDB" id="A0A813JSX2"/>
<sequence length="694" mass="76494">MATGGTEGEHEARASSSSASDGQVVREVVVGEEVRETDEYRISTEFYDSYKQYSALLRSEGEPPKQEQLEALQTQLRVMASNVMRLRLFSPNEELDDINTADLKFLLVPYLLAEVTAATRDMESRLSSLKRALVYWRAFSADCQRLQVAHADDLRAIDRSPEDALDPASKREEKIDRYKRCKELDQKAAYLFSKKREVCGDEFHWGAGGSFDEDMERELVLALLGRAVASVPDQISSTEQELPLLEMMMARGGPGTGPIERPPPAEKPMIVRIQDKAELNKLYREMVFQCPYELPTVTLAEVAEAEMAEMHEREAAKFHHDRRSGADEADRWWSGDRQGAREDAEEEQKIYKALGPQHPTPMQQEYQHGLRGAPRPVCGEVTLFGSASSGSSHGASSSAVFARTVRWQHANPKVHASPTQLKPPGAAATLAVVSAAVGKLCLPTTLGRHRSCRRRRAKLARACGAAASGTGVDAEVEELDIKPLGANGASRQELEEAAALIAHGFFVGCYDAAERTQLPPEGRELKRLEQQVYDDLAQRYSPGFSSQLLLATRTGVPVGCVGLEVLPFDELPACVPILAGTAESTSKRRVAYMSNLAVLSSERGKGVGRQLVLEAEKQARDVLGVREIVLLVCAENIPARNLYERLDYKLLFKDPWAVRAIPGPGGLLDKVRVLNFGYSYALKPGERPHNPGTD</sequence>
<protein>
    <recommendedName>
        <fullName evidence="2">N-acetyltransferase domain-containing protein</fullName>
    </recommendedName>
</protein>
<dbReference type="CDD" id="cd04301">
    <property type="entry name" value="NAT_SF"/>
    <property type="match status" value="1"/>
</dbReference>
<dbReference type="GO" id="GO:0016747">
    <property type="term" value="F:acyltransferase activity, transferring groups other than amino-acyl groups"/>
    <property type="evidence" value="ECO:0007669"/>
    <property type="project" value="InterPro"/>
</dbReference>
<comment type="caution">
    <text evidence="3">The sequence shown here is derived from an EMBL/GenBank/DDBJ whole genome shotgun (WGS) entry which is preliminary data.</text>
</comment>
<dbReference type="EMBL" id="CAJNNW010026832">
    <property type="protein sequence ID" value="CAE8687996.1"/>
    <property type="molecule type" value="Genomic_DNA"/>
</dbReference>
<dbReference type="Gene3D" id="1.25.40.540">
    <property type="entry name" value="TAP42-like family"/>
    <property type="match status" value="1"/>
</dbReference>
<dbReference type="GO" id="GO:0009966">
    <property type="term" value="P:regulation of signal transduction"/>
    <property type="evidence" value="ECO:0007669"/>
    <property type="project" value="InterPro"/>
</dbReference>
<dbReference type="PROSITE" id="PS51186">
    <property type="entry name" value="GNAT"/>
    <property type="match status" value="1"/>
</dbReference>
<gene>
    <name evidence="3" type="ORF">PGLA2088_LOCUS25710</name>
</gene>
<dbReference type="GO" id="GO:0035303">
    <property type="term" value="P:regulation of dephosphorylation"/>
    <property type="evidence" value="ECO:0007669"/>
    <property type="project" value="TreeGrafter"/>
</dbReference>
<dbReference type="Proteomes" id="UP000626109">
    <property type="component" value="Unassembled WGS sequence"/>
</dbReference>